<keyword evidence="7 10" id="KW-1133">Transmembrane helix</keyword>
<comment type="similarity">
    <text evidence="2">Belongs to the ABC transporter superfamily. ABCG family. Eye pigment precursor importer (TC 3.A.1.204) subfamily.</text>
</comment>
<evidence type="ECO:0000256" key="3">
    <source>
        <dbReference type="ARBA" id="ARBA00022448"/>
    </source>
</evidence>
<evidence type="ECO:0000256" key="5">
    <source>
        <dbReference type="ARBA" id="ARBA00022741"/>
    </source>
</evidence>
<keyword evidence="12" id="KW-0378">Hydrolase</keyword>
<keyword evidence="4 10" id="KW-0812">Transmembrane</keyword>
<keyword evidence="5" id="KW-0547">Nucleotide-binding</keyword>
<dbReference type="AlphaFoldDB" id="A0AAD9FX83"/>
<comment type="subcellular location">
    <subcellularLocation>
        <location evidence="1">Membrane</location>
        <topology evidence="1">Multi-pass membrane protein</topology>
    </subcellularLocation>
</comment>
<name>A0AAD9FX83_PAPLA</name>
<feature type="region of interest" description="Disordered" evidence="9">
    <location>
        <begin position="1"/>
        <end position="53"/>
    </location>
</feature>
<dbReference type="Gene3D" id="3.40.50.300">
    <property type="entry name" value="P-loop containing nucleotide triphosphate hydrolases"/>
    <property type="match status" value="1"/>
</dbReference>
<comment type="caution">
    <text evidence="12">The sequence shown here is derived from an EMBL/GenBank/DDBJ whole genome shotgun (WGS) entry which is preliminary data.</text>
</comment>
<feature type="transmembrane region" description="Helical" evidence="10">
    <location>
        <begin position="522"/>
        <end position="546"/>
    </location>
</feature>
<dbReference type="InterPro" id="IPR027417">
    <property type="entry name" value="P-loop_NTPase"/>
</dbReference>
<accession>A0AAD9FX83</accession>
<feature type="transmembrane region" description="Helical" evidence="10">
    <location>
        <begin position="490"/>
        <end position="516"/>
    </location>
</feature>
<keyword evidence="13" id="KW-1185">Reference proteome</keyword>
<evidence type="ECO:0000259" key="11">
    <source>
        <dbReference type="PROSITE" id="PS50893"/>
    </source>
</evidence>
<evidence type="ECO:0000256" key="4">
    <source>
        <dbReference type="ARBA" id="ARBA00022692"/>
    </source>
</evidence>
<evidence type="ECO:0000256" key="8">
    <source>
        <dbReference type="ARBA" id="ARBA00023136"/>
    </source>
</evidence>
<dbReference type="PROSITE" id="PS50893">
    <property type="entry name" value="ABC_TRANSPORTER_2"/>
    <property type="match status" value="1"/>
</dbReference>
<reference evidence="12" key="1">
    <citation type="submission" date="2023-02" db="EMBL/GenBank/DDBJ databases">
        <title>Identification and recombinant expression of a fungal hydrolase from Papiliotrema laurentii that hydrolyzes apple cutin and clears colloidal polyester polyurethane.</title>
        <authorList>
            <consortium name="DOE Joint Genome Institute"/>
            <person name="Roman V.A."/>
            <person name="Bojanowski C."/>
            <person name="Crable B.R."/>
            <person name="Wagner D.N."/>
            <person name="Hung C.S."/>
            <person name="Nadeau L.J."/>
            <person name="Schratz L."/>
            <person name="Haridas S."/>
            <person name="Pangilinan J."/>
            <person name="Lipzen A."/>
            <person name="Na H."/>
            <person name="Yan M."/>
            <person name="Ng V."/>
            <person name="Grigoriev I.V."/>
            <person name="Spatafora J.W."/>
            <person name="Barlow D."/>
            <person name="Biffinger J."/>
            <person name="Kelley-Loughnane N."/>
            <person name="Varaljay V.A."/>
            <person name="Crookes-Goodson W.J."/>
        </authorList>
    </citation>
    <scope>NUCLEOTIDE SEQUENCE</scope>
    <source>
        <strain evidence="12">5307AH</strain>
    </source>
</reference>
<dbReference type="Pfam" id="PF19055">
    <property type="entry name" value="ABC2_membrane_7"/>
    <property type="match status" value="1"/>
</dbReference>
<dbReference type="InterPro" id="IPR017871">
    <property type="entry name" value="ABC_transporter-like_CS"/>
</dbReference>
<dbReference type="Pfam" id="PF01061">
    <property type="entry name" value="ABC2_membrane"/>
    <property type="match status" value="1"/>
</dbReference>
<proteinExistence type="inferred from homology"/>
<dbReference type="Proteomes" id="UP001182556">
    <property type="component" value="Unassembled WGS sequence"/>
</dbReference>
<dbReference type="InterPro" id="IPR003439">
    <property type="entry name" value="ABC_transporter-like_ATP-bd"/>
</dbReference>
<evidence type="ECO:0000256" key="1">
    <source>
        <dbReference type="ARBA" id="ARBA00004141"/>
    </source>
</evidence>
<dbReference type="InterPro" id="IPR043926">
    <property type="entry name" value="ABCG_dom"/>
</dbReference>
<dbReference type="PANTHER" id="PTHR48042">
    <property type="entry name" value="ABC TRANSPORTER G FAMILY MEMBER 11"/>
    <property type="match status" value="1"/>
</dbReference>
<sequence length="672" mass="74276">MHLASASTRSNRSPQSITRDDTTQSTMPDDTSHTHSTTTSFHRELEHGQPVPVDGLYNDTVHVYRWEGLNAILPGKKGAEPKHLLKDMAGEAQAGELVAIMGPSGSGKTMLLNRLAHRAMPPKAKLDGTAYINDVPANISSIRATSSYVEQQDHLIGSLTTSETMKFAAKLGLNERISRQELQCRIDKLIAAFGLTDQANLIIGTPIQKGLSGGQKRRVSVASQLITAPKILFLDEPTSGLDSVASYEVISYLKAIAKENKLVVIASIHQPSTTTFKLFDKVYLLGKGQLCYGGPINTLESYFKTLDFALPPSTNPAEWILELVDIDFARDKAEGAARLQKIVEGWKNVGSKTIGGLVEHKGAHRGLDLPTSSARRKIFHPVYLLQRSWIKSYRDLIAYWIRVGMYTCERSRSVTTQTCRLTLGLAILVGTCWLRLGHTQFDVQPRVTALFFGGAFLSFMAVAYIPAYIEDQATFFKERANGLYGPTSFLVANFLIGLPYLFIIATIFSVIAYWLVNLWPTAIGFWTFVGFLFLDLMAAESLIVLISSIVPNFIVALALSAFANGLWMCVNGFLVPETVLNVFWKSWVTKIDYQNWVFRAMMWNEFHAQTFTCAGLNNCAFPPNPDGLTIAGTSVLSFYGYDSGALGAYGGYILAIIAAYRLLAWVVLFIRR</sequence>
<feature type="domain" description="ABC transporter" evidence="11">
    <location>
        <begin position="64"/>
        <end position="312"/>
    </location>
</feature>
<dbReference type="InterPro" id="IPR052215">
    <property type="entry name" value="Plant_ABCG"/>
</dbReference>
<evidence type="ECO:0000256" key="6">
    <source>
        <dbReference type="ARBA" id="ARBA00022840"/>
    </source>
</evidence>
<dbReference type="Pfam" id="PF00005">
    <property type="entry name" value="ABC_tran"/>
    <property type="match status" value="1"/>
</dbReference>
<dbReference type="InterPro" id="IPR003593">
    <property type="entry name" value="AAA+_ATPase"/>
</dbReference>
<evidence type="ECO:0000256" key="7">
    <source>
        <dbReference type="ARBA" id="ARBA00022989"/>
    </source>
</evidence>
<keyword evidence="6" id="KW-0067">ATP-binding</keyword>
<organism evidence="12 13">
    <name type="scientific">Papiliotrema laurentii</name>
    <name type="common">Cryptococcus laurentii</name>
    <dbReference type="NCBI Taxonomy" id="5418"/>
    <lineage>
        <taxon>Eukaryota</taxon>
        <taxon>Fungi</taxon>
        <taxon>Dikarya</taxon>
        <taxon>Basidiomycota</taxon>
        <taxon>Agaricomycotina</taxon>
        <taxon>Tremellomycetes</taxon>
        <taxon>Tremellales</taxon>
        <taxon>Rhynchogastremaceae</taxon>
        <taxon>Papiliotrema</taxon>
    </lineage>
</organism>
<dbReference type="EMBL" id="JAODAN010000001">
    <property type="protein sequence ID" value="KAK1927961.1"/>
    <property type="molecule type" value="Genomic_DNA"/>
</dbReference>
<dbReference type="GO" id="GO:0005524">
    <property type="term" value="F:ATP binding"/>
    <property type="evidence" value="ECO:0007669"/>
    <property type="project" value="UniProtKB-KW"/>
</dbReference>
<dbReference type="SUPFAM" id="SSF52540">
    <property type="entry name" value="P-loop containing nucleoside triphosphate hydrolases"/>
    <property type="match status" value="1"/>
</dbReference>
<keyword evidence="8 10" id="KW-0472">Membrane</keyword>
<evidence type="ECO:0000313" key="13">
    <source>
        <dbReference type="Proteomes" id="UP001182556"/>
    </source>
</evidence>
<evidence type="ECO:0000256" key="10">
    <source>
        <dbReference type="SAM" id="Phobius"/>
    </source>
</evidence>
<dbReference type="GO" id="GO:0140359">
    <property type="term" value="F:ABC-type transporter activity"/>
    <property type="evidence" value="ECO:0007669"/>
    <property type="project" value="InterPro"/>
</dbReference>
<dbReference type="GO" id="GO:0016887">
    <property type="term" value="F:ATP hydrolysis activity"/>
    <property type="evidence" value="ECO:0007669"/>
    <property type="project" value="InterPro"/>
</dbReference>
<feature type="compositionally biased region" description="Polar residues" evidence="9">
    <location>
        <begin position="1"/>
        <end position="29"/>
    </location>
</feature>
<dbReference type="PANTHER" id="PTHR48042:SF11">
    <property type="entry name" value="ABC TRANSPORTER G FAMILY MEMBER 11"/>
    <property type="match status" value="1"/>
</dbReference>
<dbReference type="GO" id="GO:0016020">
    <property type="term" value="C:membrane"/>
    <property type="evidence" value="ECO:0007669"/>
    <property type="project" value="UniProtKB-SubCell"/>
</dbReference>
<evidence type="ECO:0000313" key="12">
    <source>
        <dbReference type="EMBL" id="KAK1927961.1"/>
    </source>
</evidence>
<dbReference type="PROSITE" id="PS00211">
    <property type="entry name" value="ABC_TRANSPORTER_1"/>
    <property type="match status" value="1"/>
</dbReference>
<feature type="transmembrane region" description="Helical" evidence="10">
    <location>
        <begin position="448"/>
        <end position="469"/>
    </location>
</feature>
<feature type="transmembrane region" description="Helical" evidence="10">
    <location>
        <begin position="649"/>
        <end position="670"/>
    </location>
</feature>
<keyword evidence="3" id="KW-0813">Transport</keyword>
<dbReference type="InterPro" id="IPR013525">
    <property type="entry name" value="ABC2_TM"/>
</dbReference>
<evidence type="ECO:0000256" key="2">
    <source>
        <dbReference type="ARBA" id="ARBA00005814"/>
    </source>
</evidence>
<gene>
    <name evidence="12" type="ORF">DB88DRAFT_59445</name>
</gene>
<evidence type="ECO:0000256" key="9">
    <source>
        <dbReference type="SAM" id="MobiDB-lite"/>
    </source>
</evidence>
<dbReference type="SMART" id="SM00382">
    <property type="entry name" value="AAA"/>
    <property type="match status" value="1"/>
</dbReference>
<protein>
    <submittedName>
        <fullName evidence="12">P-loop containing nucleoside triphosphate hydrolase protein</fullName>
    </submittedName>
</protein>